<feature type="region of interest" description="Disordered" evidence="1">
    <location>
        <begin position="952"/>
        <end position="1004"/>
    </location>
</feature>
<feature type="region of interest" description="Disordered" evidence="1">
    <location>
        <begin position="282"/>
        <end position="386"/>
    </location>
</feature>
<gene>
    <name evidence="2" type="primary">28958060</name>
</gene>
<feature type="compositionally biased region" description="Polar residues" evidence="1">
    <location>
        <begin position="957"/>
        <end position="967"/>
    </location>
</feature>
<evidence type="ECO:0000313" key="3">
    <source>
        <dbReference type="Proteomes" id="UP000002489"/>
    </source>
</evidence>
<feature type="region of interest" description="Disordered" evidence="1">
    <location>
        <begin position="830"/>
        <end position="852"/>
    </location>
</feature>
<dbReference type="EnsemblFungi" id="FOXG_17278T0">
    <property type="protein sequence ID" value="FOXG_17278P0"/>
    <property type="gene ID" value="FOXG_17278"/>
</dbReference>
<reference evidence="3" key="1">
    <citation type="journal article" date="2012" name="Mol. Plant Microbe Interact.">
        <title>A highly conserved effector in Fusarium oxysporum is required for full virulence on Arabidopsis.</title>
        <authorList>
            <person name="Thatcher L.F."/>
            <person name="Gardiner D.M."/>
            <person name="Kazan K."/>
            <person name="Manners J."/>
        </authorList>
    </citation>
    <scope>NUCLEOTIDE SEQUENCE [LARGE SCALE GENOMIC DNA]</scope>
    <source>
        <strain evidence="3">Fo5176</strain>
    </source>
</reference>
<dbReference type="VEuPathDB" id="FungiDB:FOXG_17278"/>
<proteinExistence type="predicted"/>
<feature type="region of interest" description="Disordered" evidence="1">
    <location>
        <begin position="402"/>
        <end position="465"/>
    </location>
</feature>
<evidence type="ECO:0000256" key="1">
    <source>
        <dbReference type="SAM" id="MobiDB-lite"/>
    </source>
</evidence>
<feature type="compositionally biased region" description="Low complexity" evidence="1">
    <location>
        <begin position="981"/>
        <end position="998"/>
    </location>
</feature>
<name>A0A0C4DIP3_FUSOF</name>
<reference evidence="2" key="2">
    <citation type="submission" date="2025-08" db="UniProtKB">
        <authorList>
            <consortium name="EnsemblFungi"/>
        </authorList>
    </citation>
    <scope>IDENTIFICATION</scope>
    <source>
        <strain evidence="2">4287 / CBS 123668 / FGSC 9935 / NRRL 34936</strain>
    </source>
</reference>
<sequence length="1763" mass="197833">MAQVIDHVDLIPAIEGLMVTTHGDDWWARRREDGDVDGADDMASWLDLRSRTLERQVLDYVRSHMTEFRDPSTKHYLDLMPEEHDEHYAERFSTGDLWTGLFHIVQHALGPAFRPVWENSISERVGADNAIHQPRSEMRHRPPASAITRAICSQLGNIPEVKENPALRGVYASNELGAYIDHAVLSWASDRCRKAVENNESDEGHPWSSEALRAIQAAYQGYEGILAGMTSATAISEHDDQQQQQRQLPSLLPPEERISHASNEVLCQQQGAVSSNHHIIIKQPPSSQGFVPINTADRAQRDSGRTRAIAMEEGLLPRMQQQKQQRQKSRHPEQQPLSLPPPPLTDNATTAISSLPPAQGTAMMRSHRHRDGTQGRSFADYSYQPPPQKSYVAAEVGRPLQKLPKGDVGSGRVHQLSATRTLLPNERPSPGQSQTTRAKQQRQRHQDRILSSQPQERSSWMDGPVATSGTTCALGHPDLGMPARVVYGRVRGKADEPMEVEFDVHSDGPDIDDGEDQEEARELISPFLADEHYLEEPASIQGSIVSTEDATDQFQRGWRVDRRAGDSWMYADEFIDETNDEAFDGTRALDLLQRRVVLDYGSKKTGSKPASEDDDYYPVFRLDFVSIVGLPRRPICRPSHFFDNITISFRHWSAPYVAKHAQGIDFDLSGRTFRVATGATREAWFIVMHPNQRTAGANNPRRRHDATHTRTALVQGRALMLASYIKDIFLRGELLGEGVEPRWALGGKETQMIAFDKWVIFQTLFMDGWTGFLERFSAQDDTFWTDHQPAFHAYDYGANINIEVNEGIANLEEETVIRPAYLDGLDDEFDESDDGYDGESNSVPATQQGWGEIGGEEREDELDELCDQPTVEVEDNDSLFVSERVDDVASPIPPILSPGRIIDAEYRDIDGEVDANGPNGDEERERRFLEWMNESENTDIGQDNGTQLQDQEHQYDGQDNSQQQPLSPDTDGNDDVHPRQAPDISPASLPPSSASIPATEDQREHDALYSPGLMRLREALEAKYNLDNISHVSYALAVDVHCTAENTYPGTEGRVSRPVCLLADRNRVAGEFYGSNYTFYPLGFHPAYGNFTSDRPPAFLDNDLFTVMKENMSHQNQGADVLSFGFFQGYSNLKRSIRHGPHDLLASHGLATAALTIPSTEAQRTARLKDKQQRLLAQLMRLFLKEKQLYAGILRRFNPDIFPGVMVAFARVMEAAIAEMDRRFREAGSKGLGMALSEGVAALDRLGNFCFTGDPRVLPTKVMRLLGTMDSLKTCGWPFISPRMLDIRDGQGLVNLVGWPQLSNGRPVLMHVASLEYHYDRTVASNRHSQLWFAELGGRSIDGMDRMTTFLHEVFQDLWIPETVAFIARQVRRGLNRGIRSGGRSDVGEHGDADTGNEESAQAMIALEAWEARDSPFKTSNFEKLSAEVLKFDDRLMMNESKIVLKTRRDFAEEIFVALMEGGRKGHLGVESVAPTHSTWPSILRAAIQHTRGSFATRAQWVSGIAAAMVSASIEWVPGSHRRRLTHQQVVQLVGAAASATVLAARPDSLKRRALEAEARRTVDSVGVKRAKIRPRIDLGCKIPFKQIPDIVERGFTEIRRLFAKGDQRVLSHYCAAYCCLTDCLEDPLCDLMLILTLTITASSATPEVRPNTKGFSVTAKRRDPALLAANMVTRMLWFLRPEAFPWDKDQDTVLRVSGYMMLVAWVTRRACRVNGEAAFDANYCWLWRIVRKAETLELLELTRPQCDNSISVYPENEYHKSK</sequence>
<evidence type="ECO:0000313" key="2">
    <source>
        <dbReference type="EnsemblFungi" id="FOXG_17278P0"/>
    </source>
</evidence>
<organism evidence="2 3">
    <name type="scientific">Fusarium oxysporum (strain Fo5176)</name>
    <name type="common">Fusarium vascular wilt</name>
    <dbReference type="NCBI Taxonomy" id="660025"/>
    <lineage>
        <taxon>Eukaryota</taxon>
        <taxon>Fungi</taxon>
        <taxon>Dikarya</taxon>
        <taxon>Ascomycota</taxon>
        <taxon>Pezizomycotina</taxon>
        <taxon>Sordariomycetes</taxon>
        <taxon>Hypocreomycetidae</taxon>
        <taxon>Hypocreales</taxon>
        <taxon>Nectriaceae</taxon>
        <taxon>Fusarium</taxon>
        <taxon>Fusarium oxysporum species complex</taxon>
    </lineage>
</organism>
<dbReference type="Proteomes" id="UP000002489">
    <property type="component" value="Unassembled WGS sequence"/>
</dbReference>
<protein>
    <submittedName>
        <fullName evidence="2">Uncharacterized protein</fullName>
    </submittedName>
</protein>
<accession>A0A0C4DIP3</accession>
<feature type="compositionally biased region" description="Polar residues" evidence="1">
    <location>
        <begin position="449"/>
        <end position="458"/>
    </location>
</feature>